<keyword evidence="1" id="KW-0812">Transmembrane</keyword>
<protein>
    <recommendedName>
        <fullName evidence="4">Transmembrane protein</fullName>
    </recommendedName>
</protein>
<dbReference type="EMBL" id="SLXD01000007">
    <property type="protein sequence ID" value="TCP02065.1"/>
    <property type="molecule type" value="Genomic_DNA"/>
</dbReference>
<evidence type="ECO:0008006" key="4">
    <source>
        <dbReference type="Google" id="ProtNLM"/>
    </source>
</evidence>
<evidence type="ECO:0000313" key="2">
    <source>
        <dbReference type="EMBL" id="TCP02065.1"/>
    </source>
</evidence>
<dbReference type="RefSeq" id="WP_132647529.1">
    <property type="nucleotide sequence ID" value="NZ_CP181386.1"/>
</dbReference>
<feature type="transmembrane region" description="Helical" evidence="1">
    <location>
        <begin position="48"/>
        <end position="72"/>
    </location>
</feature>
<comment type="caution">
    <text evidence="2">The sequence shown here is derived from an EMBL/GenBank/DDBJ whole genome shotgun (WGS) entry which is preliminary data.</text>
</comment>
<evidence type="ECO:0000256" key="1">
    <source>
        <dbReference type="SAM" id="Phobius"/>
    </source>
</evidence>
<dbReference type="OrthoDB" id="7041796at2"/>
<dbReference type="Proteomes" id="UP000295106">
    <property type="component" value="Unassembled WGS sequence"/>
</dbReference>
<keyword evidence="1" id="KW-1133">Transmembrane helix</keyword>
<accession>A0A4R2MAL2</accession>
<gene>
    <name evidence="2" type="ORF">EV684_10770</name>
</gene>
<name>A0A4R2MAL2_RUBGE</name>
<dbReference type="AlphaFoldDB" id="A0A4R2MAL2"/>
<sequence>MKQQVARLSPHQNAKVLAVLVSTMALVALLPVAAIAMAYGAPMALDPTLLLVAGVLYVLLNYAMTALACLLYNGLARVVGGLEFEARGGAET</sequence>
<proteinExistence type="predicted"/>
<evidence type="ECO:0000313" key="3">
    <source>
        <dbReference type="Proteomes" id="UP000295106"/>
    </source>
</evidence>
<reference evidence="2 3" key="1">
    <citation type="submission" date="2019-03" db="EMBL/GenBank/DDBJ databases">
        <title>Genomic Encyclopedia of Type Strains, Phase IV (KMG-IV): sequencing the most valuable type-strain genomes for metagenomic binning, comparative biology and taxonomic classification.</title>
        <authorList>
            <person name="Goeker M."/>
        </authorList>
    </citation>
    <scope>NUCLEOTIDE SEQUENCE [LARGE SCALE GENOMIC DNA]</scope>
    <source>
        <strain evidence="2 3">DSM 1709</strain>
    </source>
</reference>
<keyword evidence="1" id="KW-0472">Membrane</keyword>
<organism evidence="2 3">
    <name type="scientific">Rubrivivax gelatinosus</name>
    <name type="common">Rhodocyclus gelatinosus</name>
    <name type="synonym">Rhodopseudomonas gelatinosa</name>
    <dbReference type="NCBI Taxonomy" id="28068"/>
    <lineage>
        <taxon>Bacteria</taxon>
        <taxon>Pseudomonadati</taxon>
        <taxon>Pseudomonadota</taxon>
        <taxon>Betaproteobacteria</taxon>
        <taxon>Burkholderiales</taxon>
        <taxon>Sphaerotilaceae</taxon>
        <taxon>Rubrivivax</taxon>
    </lineage>
</organism>
<dbReference type="GeneID" id="99686322"/>